<dbReference type="PANTHER" id="PTHR24301:SF2">
    <property type="entry name" value="THROMBOXANE-A SYNTHASE"/>
    <property type="match status" value="1"/>
</dbReference>
<keyword evidence="4" id="KW-0503">Monooxygenase</keyword>
<sequence>MKSQFLTFDVSTLIITLGLIIGIYAFRFYYNYFTRENPLPGPFPLPLIGNLYQYNGGDFSLWINSFQKKYGDMFELYIATERQIWLNRADQLDKVMSASTKTAFPVRFSPSEGLDELGISKHALAFNSDLNSWRFYRKFFDRAMTPKAYKEAIVVTEKCFKELTGYWDKFGYDNVIDCPSWIRRCIGDTIMFMTLGKNTQTMAKYFSILRPSEKVEINQDLFAETEKLIQSVHSFFMAAQFFLFFPRFVRNTVFRFFTKKLVATYNWSKEVVYGIIRERRRVIENTPDNVPLKPDLLSMYITANTKRDLINDKLRSEWKDPMTDEEIRVIIWEVIIGAYETTPPTFGFVVDCIEREPEAKQRMIAEIDAHFAEDPDRPITYNDLSELVYCDAVVNEALRLHPPGPLNFRYSHRDEEVGGYKWKAGTQFGINFRAVHRCPSHWQDPDKFFPERFLISNAEKNSFLPFGAGMRMCAGKTLALTIIKTLLVSFYRKYNVRLANPDSPLKFSFRLVNACEGAQVRIEPRNLKDEGEMM</sequence>
<keyword evidence="3 4" id="KW-0349">Heme</keyword>
<dbReference type="PANTHER" id="PTHR24301">
    <property type="entry name" value="THROMBOXANE-A SYNTHASE"/>
    <property type="match status" value="1"/>
</dbReference>
<feature type="transmembrane region" description="Helical" evidence="5">
    <location>
        <begin position="12"/>
        <end position="30"/>
    </location>
</feature>
<dbReference type="GO" id="GO:0016705">
    <property type="term" value="F:oxidoreductase activity, acting on paired donors, with incorporation or reduction of molecular oxygen"/>
    <property type="evidence" value="ECO:0007669"/>
    <property type="project" value="InterPro"/>
</dbReference>
<name>A0A9N8YVQ8_9GLOM</name>
<proteinExistence type="inferred from homology"/>
<comment type="similarity">
    <text evidence="4">Belongs to the cytochrome P450 family.</text>
</comment>
<dbReference type="GO" id="GO:0004497">
    <property type="term" value="F:monooxygenase activity"/>
    <property type="evidence" value="ECO:0007669"/>
    <property type="project" value="UniProtKB-KW"/>
</dbReference>
<dbReference type="CDD" id="cd00302">
    <property type="entry name" value="cytochrome_P450"/>
    <property type="match status" value="1"/>
</dbReference>
<dbReference type="PRINTS" id="PR00385">
    <property type="entry name" value="P450"/>
</dbReference>
<dbReference type="InterPro" id="IPR002401">
    <property type="entry name" value="Cyt_P450_E_grp-I"/>
</dbReference>
<dbReference type="Proteomes" id="UP000789572">
    <property type="component" value="Unassembled WGS sequence"/>
</dbReference>
<evidence type="ECO:0000313" key="7">
    <source>
        <dbReference type="Proteomes" id="UP000789572"/>
    </source>
</evidence>
<evidence type="ECO:0000256" key="2">
    <source>
        <dbReference type="ARBA" id="ARBA00023004"/>
    </source>
</evidence>
<dbReference type="PROSITE" id="PS00086">
    <property type="entry name" value="CYTOCHROME_P450"/>
    <property type="match status" value="1"/>
</dbReference>
<dbReference type="OrthoDB" id="1470350at2759"/>
<evidence type="ECO:0000256" key="3">
    <source>
        <dbReference type="PIRSR" id="PIRSR602401-1"/>
    </source>
</evidence>
<dbReference type="InterPro" id="IPR017972">
    <property type="entry name" value="Cyt_P450_CS"/>
</dbReference>
<evidence type="ECO:0000256" key="5">
    <source>
        <dbReference type="SAM" id="Phobius"/>
    </source>
</evidence>
<dbReference type="AlphaFoldDB" id="A0A9N8YVQ8"/>
<accession>A0A9N8YVQ8</accession>
<dbReference type="SUPFAM" id="SSF48264">
    <property type="entry name" value="Cytochrome P450"/>
    <property type="match status" value="1"/>
</dbReference>
<organism evidence="6 7">
    <name type="scientific">Paraglomus occultum</name>
    <dbReference type="NCBI Taxonomy" id="144539"/>
    <lineage>
        <taxon>Eukaryota</taxon>
        <taxon>Fungi</taxon>
        <taxon>Fungi incertae sedis</taxon>
        <taxon>Mucoromycota</taxon>
        <taxon>Glomeromycotina</taxon>
        <taxon>Glomeromycetes</taxon>
        <taxon>Paraglomerales</taxon>
        <taxon>Paraglomeraceae</taxon>
        <taxon>Paraglomus</taxon>
    </lineage>
</organism>
<evidence type="ECO:0000256" key="4">
    <source>
        <dbReference type="RuleBase" id="RU000461"/>
    </source>
</evidence>
<dbReference type="EMBL" id="CAJVPJ010000005">
    <property type="protein sequence ID" value="CAG8452530.1"/>
    <property type="molecule type" value="Genomic_DNA"/>
</dbReference>
<keyword evidence="5" id="KW-1133">Transmembrane helix</keyword>
<keyword evidence="1 3" id="KW-0479">Metal-binding</keyword>
<keyword evidence="5" id="KW-0812">Transmembrane</keyword>
<reference evidence="6" key="1">
    <citation type="submission" date="2021-06" db="EMBL/GenBank/DDBJ databases">
        <authorList>
            <person name="Kallberg Y."/>
            <person name="Tangrot J."/>
            <person name="Rosling A."/>
        </authorList>
    </citation>
    <scope>NUCLEOTIDE SEQUENCE</scope>
    <source>
        <strain evidence="6">IA702</strain>
    </source>
</reference>
<keyword evidence="2 3" id="KW-0408">Iron</keyword>
<dbReference type="InterPro" id="IPR001128">
    <property type="entry name" value="Cyt_P450"/>
</dbReference>
<dbReference type="GO" id="GO:0005506">
    <property type="term" value="F:iron ion binding"/>
    <property type="evidence" value="ECO:0007669"/>
    <property type="project" value="InterPro"/>
</dbReference>
<evidence type="ECO:0000256" key="1">
    <source>
        <dbReference type="ARBA" id="ARBA00022723"/>
    </source>
</evidence>
<comment type="caution">
    <text evidence="6">The sequence shown here is derived from an EMBL/GenBank/DDBJ whole genome shotgun (WGS) entry which is preliminary data.</text>
</comment>
<comment type="cofactor">
    <cofactor evidence="3">
        <name>heme</name>
        <dbReference type="ChEBI" id="CHEBI:30413"/>
    </cofactor>
</comment>
<keyword evidence="4" id="KW-0560">Oxidoreductase</keyword>
<feature type="binding site" description="axial binding residue" evidence="3">
    <location>
        <position position="473"/>
    </location>
    <ligand>
        <name>heme</name>
        <dbReference type="ChEBI" id="CHEBI:30413"/>
    </ligand>
    <ligandPart>
        <name>Fe</name>
        <dbReference type="ChEBI" id="CHEBI:18248"/>
    </ligandPart>
</feature>
<dbReference type="PRINTS" id="PR00463">
    <property type="entry name" value="EP450I"/>
</dbReference>
<protein>
    <submittedName>
        <fullName evidence="6">6775_t:CDS:1</fullName>
    </submittedName>
</protein>
<gene>
    <name evidence="6" type="ORF">POCULU_LOCUS109</name>
</gene>
<keyword evidence="5" id="KW-0472">Membrane</keyword>
<dbReference type="GO" id="GO:0020037">
    <property type="term" value="F:heme binding"/>
    <property type="evidence" value="ECO:0007669"/>
    <property type="project" value="InterPro"/>
</dbReference>
<dbReference type="InterPro" id="IPR036396">
    <property type="entry name" value="Cyt_P450_sf"/>
</dbReference>
<dbReference type="Gene3D" id="1.10.630.10">
    <property type="entry name" value="Cytochrome P450"/>
    <property type="match status" value="1"/>
</dbReference>
<evidence type="ECO:0000313" key="6">
    <source>
        <dbReference type="EMBL" id="CAG8452530.1"/>
    </source>
</evidence>
<keyword evidence="7" id="KW-1185">Reference proteome</keyword>
<dbReference type="Pfam" id="PF00067">
    <property type="entry name" value="p450"/>
    <property type="match status" value="1"/>
</dbReference>